<feature type="compositionally biased region" description="Basic residues" evidence="4">
    <location>
        <begin position="336"/>
        <end position="349"/>
    </location>
</feature>
<dbReference type="InterPro" id="IPR018612">
    <property type="entry name" value="NSRP1_N"/>
</dbReference>
<feature type="compositionally biased region" description="Basic and acidic residues" evidence="4">
    <location>
        <begin position="224"/>
        <end position="248"/>
    </location>
</feature>
<accession>A0A8J1XMA1</accession>
<feature type="compositionally biased region" description="Basic and acidic residues" evidence="4">
    <location>
        <begin position="393"/>
        <end position="404"/>
    </location>
</feature>
<evidence type="ECO:0000256" key="3">
    <source>
        <dbReference type="SAM" id="Coils"/>
    </source>
</evidence>
<sequence length="422" mass="48810">MSEPKKYGLQLNKKAAAKALLVKKPSVFGDDSDEEDATKELNKKLLDEAAKAKVKKTTKLAIEKALNEDASVYEYDSLYDDMQAKKQAKVGLKKTSDDNKPKYIHNLLKSAELRKKEYERRVERTVQKEREEEGDKFADKESFVTSAYKKKMEEIAAAEEKERQEAQMEDILDVTRQGNLNAFYHNLYRTTTDDEPTIKKEKIDDDPPIKKEKIDDNEDEGTETVEKPEKQRDAMFSNRRLDKRDGEKRKYRSRRHSSTNSIGDKQSDSDDDTNQGDITRKEMEDLDKDDSESDNEAKEETNDKDPHNIKNGVRKRKNKRKPSSSESDSDDDSDKSKHRKQSKSLKKHKNNENKISTTKSEHGSDSNGDESPKVIESIQNKENTQPKPKKPMTMREKYARKTTDAEIEAARQRYFLRKQARA</sequence>
<feature type="compositionally biased region" description="Acidic residues" evidence="4">
    <location>
        <begin position="284"/>
        <end position="294"/>
    </location>
</feature>
<dbReference type="OrthoDB" id="446635at2759"/>
<evidence type="ECO:0000256" key="1">
    <source>
        <dbReference type="ARBA" id="ARBA00010126"/>
    </source>
</evidence>
<feature type="compositionally biased region" description="Basic residues" evidence="4">
    <location>
        <begin position="312"/>
        <end position="322"/>
    </location>
</feature>
<dbReference type="Pfam" id="PF09745">
    <property type="entry name" value="NSRP1_N"/>
    <property type="match status" value="1"/>
</dbReference>
<evidence type="ECO:0000256" key="2">
    <source>
        <dbReference type="ARBA" id="ARBA00023054"/>
    </source>
</evidence>
<reference evidence="5" key="1">
    <citation type="submission" date="2022-03" db="EMBL/GenBank/DDBJ databases">
        <authorList>
            <person name="Martin C."/>
        </authorList>
    </citation>
    <scope>NUCLEOTIDE SEQUENCE</scope>
</reference>
<evidence type="ECO:0000313" key="6">
    <source>
        <dbReference type="Proteomes" id="UP000749559"/>
    </source>
</evidence>
<comment type="similarity">
    <text evidence="1">Belongs to the NSRP1 family.</text>
</comment>
<gene>
    <name evidence="5" type="ORF">OFUS_LOCUS26188</name>
</gene>
<name>A0A8J1XMA1_OWEFU</name>
<dbReference type="AlphaFoldDB" id="A0A8J1XMA1"/>
<keyword evidence="2 3" id="KW-0175">Coiled coil</keyword>
<dbReference type="PANTHER" id="PTHR31938:SF4">
    <property type="entry name" value="NUCLEAR SPECKLE SPLICING REGULATORY PROTEIN 1"/>
    <property type="match status" value="1"/>
</dbReference>
<feature type="region of interest" description="Disordered" evidence="4">
    <location>
        <begin position="188"/>
        <end position="404"/>
    </location>
</feature>
<dbReference type="EMBL" id="CAIIXF020000012">
    <property type="protein sequence ID" value="CAH1802519.1"/>
    <property type="molecule type" value="Genomic_DNA"/>
</dbReference>
<evidence type="ECO:0000313" key="5">
    <source>
        <dbReference type="EMBL" id="CAH1802519.1"/>
    </source>
</evidence>
<dbReference type="InterPro" id="IPR042816">
    <property type="entry name" value="Nsrp1"/>
</dbReference>
<dbReference type="Proteomes" id="UP000749559">
    <property type="component" value="Unassembled WGS sequence"/>
</dbReference>
<keyword evidence="6" id="KW-1185">Reference proteome</keyword>
<protein>
    <submittedName>
        <fullName evidence="5">Uncharacterized protein</fullName>
    </submittedName>
</protein>
<feature type="compositionally biased region" description="Basic and acidic residues" evidence="4">
    <location>
        <begin position="295"/>
        <end position="308"/>
    </location>
</feature>
<comment type="caution">
    <text evidence="5">The sequence shown here is derived from an EMBL/GenBank/DDBJ whole genome shotgun (WGS) entry which is preliminary data.</text>
</comment>
<dbReference type="PANTHER" id="PTHR31938">
    <property type="entry name" value="NUCLEAR SPECKLE SPLICING REGULATORY PROTEIN 1"/>
    <property type="match status" value="1"/>
</dbReference>
<proteinExistence type="inferred from homology"/>
<organism evidence="5 6">
    <name type="scientific">Owenia fusiformis</name>
    <name type="common">Polychaete worm</name>
    <dbReference type="NCBI Taxonomy" id="6347"/>
    <lineage>
        <taxon>Eukaryota</taxon>
        <taxon>Metazoa</taxon>
        <taxon>Spiralia</taxon>
        <taxon>Lophotrochozoa</taxon>
        <taxon>Annelida</taxon>
        <taxon>Polychaeta</taxon>
        <taxon>Sedentaria</taxon>
        <taxon>Canalipalpata</taxon>
        <taxon>Sabellida</taxon>
        <taxon>Oweniida</taxon>
        <taxon>Oweniidae</taxon>
        <taxon>Owenia</taxon>
    </lineage>
</organism>
<feature type="coiled-coil region" evidence="3">
    <location>
        <begin position="108"/>
        <end position="169"/>
    </location>
</feature>
<evidence type="ECO:0000256" key="4">
    <source>
        <dbReference type="SAM" id="MobiDB-lite"/>
    </source>
</evidence>
<feature type="compositionally biased region" description="Basic and acidic residues" evidence="4">
    <location>
        <begin position="196"/>
        <end position="214"/>
    </location>
</feature>
<feature type="compositionally biased region" description="Polar residues" evidence="4">
    <location>
        <begin position="377"/>
        <end position="386"/>
    </location>
</feature>
<dbReference type="GO" id="GO:0000381">
    <property type="term" value="P:regulation of alternative mRNA splicing, via spliceosome"/>
    <property type="evidence" value="ECO:0007669"/>
    <property type="project" value="InterPro"/>
</dbReference>